<dbReference type="EMBL" id="CAJGYM010000004">
    <property type="protein sequence ID" value="CAD6186246.1"/>
    <property type="molecule type" value="Genomic_DNA"/>
</dbReference>
<dbReference type="Proteomes" id="UP000835052">
    <property type="component" value="Unassembled WGS sequence"/>
</dbReference>
<protein>
    <submittedName>
        <fullName evidence="1">Uncharacterized protein</fullName>
    </submittedName>
</protein>
<evidence type="ECO:0000313" key="1">
    <source>
        <dbReference type="EMBL" id="CAD6186246.1"/>
    </source>
</evidence>
<gene>
    <name evidence="1" type="ORF">CAUJ_LOCUS2165</name>
</gene>
<keyword evidence="2" id="KW-1185">Reference proteome</keyword>
<dbReference type="SUPFAM" id="SSF52047">
    <property type="entry name" value="RNI-like"/>
    <property type="match status" value="1"/>
</dbReference>
<reference evidence="1" key="1">
    <citation type="submission" date="2020-10" db="EMBL/GenBank/DDBJ databases">
        <authorList>
            <person name="Kikuchi T."/>
        </authorList>
    </citation>
    <scope>NUCLEOTIDE SEQUENCE</scope>
    <source>
        <strain evidence="1">NKZ352</strain>
    </source>
</reference>
<name>A0A8S1GRZ9_9PELO</name>
<organism evidence="1 2">
    <name type="scientific">Caenorhabditis auriculariae</name>
    <dbReference type="NCBI Taxonomy" id="2777116"/>
    <lineage>
        <taxon>Eukaryota</taxon>
        <taxon>Metazoa</taxon>
        <taxon>Ecdysozoa</taxon>
        <taxon>Nematoda</taxon>
        <taxon>Chromadorea</taxon>
        <taxon>Rhabditida</taxon>
        <taxon>Rhabditina</taxon>
        <taxon>Rhabditomorpha</taxon>
        <taxon>Rhabditoidea</taxon>
        <taxon>Rhabditidae</taxon>
        <taxon>Peloderinae</taxon>
        <taxon>Caenorhabditis</taxon>
    </lineage>
</organism>
<accession>A0A8S1GRZ9</accession>
<evidence type="ECO:0000313" key="2">
    <source>
        <dbReference type="Proteomes" id="UP000835052"/>
    </source>
</evidence>
<dbReference type="InterPro" id="IPR032675">
    <property type="entry name" value="LRR_dom_sf"/>
</dbReference>
<dbReference type="AlphaFoldDB" id="A0A8S1GRZ9"/>
<proteinExistence type="predicted"/>
<sequence length="320" mass="35860">MAGLGIWVIGATAEAFLIQYNVLLCWWLTIKWARPGDRVAEVEEMLKTFETENILNLEGLFLNSDRLRKVMEIVQFSSKPGTSVVFTRCEIDENSLQMARTTASKAKAVKMNGIRACEDPMEALFEGEDLLELQKLDISSLELKATESFENLLRRAPKLRHLVMAAARISPTFNPSRAVSAISKMQNLVELDLSYCTWIKGDDWGSAFGSLDTLAKLRIISVDLKNVEFEITWLPSLTDLNVCGSKLEWSSFMEWVGTSSLTRLDVSSTDITVEQLAEVGEHRGGRLPLAVIARRLRSVDEDRLHSLLKPLAEAKVDLVL</sequence>
<dbReference type="Gene3D" id="3.80.10.10">
    <property type="entry name" value="Ribonuclease Inhibitor"/>
    <property type="match status" value="1"/>
</dbReference>
<comment type="caution">
    <text evidence="1">The sequence shown here is derived from an EMBL/GenBank/DDBJ whole genome shotgun (WGS) entry which is preliminary data.</text>
</comment>